<dbReference type="AlphaFoldDB" id="A0A8X7R6G2"/>
<dbReference type="Proteomes" id="UP000886595">
    <property type="component" value="Unassembled WGS sequence"/>
</dbReference>
<protein>
    <submittedName>
        <fullName evidence="1">Uncharacterized protein</fullName>
    </submittedName>
</protein>
<organism evidence="1 2">
    <name type="scientific">Brassica carinata</name>
    <name type="common">Ethiopian mustard</name>
    <name type="synonym">Abyssinian cabbage</name>
    <dbReference type="NCBI Taxonomy" id="52824"/>
    <lineage>
        <taxon>Eukaryota</taxon>
        <taxon>Viridiplantae</taxon>
        <taxon>Streptophyta</taxon>
        <taxon>Embryophyta</taxon>
        <taxon>Tracheophyta</taxon>
        <taxon>Spermatophyta</taxon>
        <taxon>Magnoliopsida</taxon>
        <taxon>eudicotyledons</taxon>
        <taxon>Gunneridae</taxon>
        <taxon>Pentapetalae</taxon>
        <taxon>rosids</taxon>
        <taxon>malvids</taxon>
        <taxon>Brassicales</taxon>
        <taxon>Brassicaceae</taxon>
        <taxon>Brassiceae</taxon>
        <taxon>Brassica</taxon>
    </lineage>
</organism>
<keyword evidence="2" id="KW-1185">Reference proteome</keyword>
<accession>A0A8X7R6G2</accession>
<name>A0A8X7R6G2_BRACI</name>
<dbReference type="EMBL" id="JAAMPC010000011">
    <property type="protein sequence ID" value="KAG2282770.1"/>
    <property type="molecule type" value="Genomic_DNA"/>
</dbReference>
<comment type="caution">
    <text evidence="1">The sequence shown here is derived from an EMBL/GenBank/DDBJ whole genome shotgun (WGS) entry which is preliminary data.</text>
</comment>
<proteinExistence type="predicted"/>
<gene>
    <name evidence="1" type="ORF">Bca52824_053990</name>
</gene>
<dbReference type="OrthoDB" id="1102599at2759"/>
<reference evidence="1 2" key="1">
    <citation type="submission" date="2020-02" db="EMBL/GenBank/DDBJ databases">
        <authorList>
            <person name="Ma Q."/>
            <person name="Huang Y."/>
            <person name="Song X."/>
            <person name="Pei D."/>
        </authorList>
    </citation>
    <scope>NUCLEOTIDE SEQUENCE [LARGE SCALE GENOMIC DNA]</scope>
    <source>
        <strain evidence="1">Sxm20200214</strain>
        <tissue evidence="1">Leaf</tissue>
    </source>
</reference>
<evidence type="ECO:0000313" key="2">
    <source>
        <dbReference type="Proteomes" id="UP000886595"/>
    </source>
</evidence>
<evidence type="ECO:0000313" key="1">
    <source>
        <dbReference type="EMBL" id="KAG2282770.1"/>
    </source>
</evidence>
<sequence length="220" mass="24505">MASSFSYPLLTIKADRLEAVVIDLASTFESPEAVRDGYGGAYLSFFETCGLFFPIPEPVLNILAELGLSLTQMCPNFLKHLLALLVKAREDGLLFGLDKLRHLVLMKRNNPNAGTFLMSPRPGRQIVQGIPYRDQNWRQEVFLFKIYEASVGSFDFSKLPCYWAEDIVHSGRNSMTDGLWGLIGALRRGHSDWSSFDHSRIRAAFLMPGESGVASEIAGV</sequence>